<name>A0A3G8MD61_9HYPH</name>
<evidence type="ECO:0000313" key="1">
    <source>
        <dbReference type="EMBL" id="AZG78768.1"/>
    </source>
</evidence>
<reference evidence="1 2" key="1">
    <citation type="submission" date="2018-11" db="EMBL/GenBank/DDBJ databases">
        <title>Genome squencing of methanotrophic bacteria isolated from alkaline groundwater in Korea.</title>
        <authorList>
            <person name="Nguyen L.N."/>
        </authorList>
    </citation>
    <scope>NUCLEOTIDE SEQUENCE [LARGE SCALE GENOMIC DNA]</scope>
    <source>
        <strain evidence="1 2">GW6</strain>
        <plasmid evidence="2">pgw6_1</plasmid>
    </source>
</reference>
<dbReference type="AlphaFoldDB" id="A0A3G8MD61"/>
<organism evidence="1 2">
    <name type="scientific">Methylocystis rosea</name>
    <dbReference type="NCBI Taxonomy" id="173366"/>
    <lineage>
        <taxon>Bacteria</taxon>
        <taxon>Pseudomonadati</taxon>
        <taxon>Pseudomonadota</taxon>
        <taxon>Alphaproteobacteria</taxon>
        <taxon>Hyphomicrobiales</taxon>
        <taxon>Methylocystaceae</taxon>
        <taxon>Methylocystis</taxon>
    </lineage>
</organism>
<gene>
    <name evidence="1" type="ORF">EHO51_18170</name>
</gene>
<dbReference type="RefSeq" id="WP_124740279.1">
    <property type="nucleotide sequence ID" value="NZ_CP034087.1"/>
</dbReference>
<accession>A0A3G8MD61</accession>
<dbReference type="EMBL" id="CP034087">
    <property type="protein sequence ID" value="AZG78768.1"/>
    <property type="molecule type" value="Genomic_DNA"/>
</dbReference>
<dbReference type="KEGG" id="mros:EHO51_18170"/>
<evidence type="ECO:0000313" key="2">
    <source>
        <dbReference type="Proteomes" id="UP000273982"/>
    </source>
</evidence>
<geneLocation type="plasmid" evidence="2">
    <name>pgw6_1</name>
</geneLocation>
<sequence length="79" mass="8432">MDPAFAWFADNGAWPEHPGPGSAVVEQAIVGPARLLSHVETMLGLGRPAIAAVKRIVVYRRKLEAAGADRFWSDSFGAA</sequence>
<proteinExistence type="predicted"/>
<protein>
    <submittedName>
        <fullName evidence="1">Uncharacterized protein</fullName>
    </submittedName>
</protein>
<dbReference type="Proteomes" id="UP000273982">
    <property type="component" value="Plasmid pGW6_1"/>
</dbReference>
<keyword evidence="1" id="KW-0614">Plasmid</keyword>